<gene>
    <name evidence="5" type="ORF">F4U95_11485</name>
    <name evidence="4" type="ORF">F4U96_11540</name>
</gene>
<evidence type="ECO:0000313" key="5">
    <source>
        <dbReference type="EMBL" id="KAA9029833.1"/>
    </source>
</evidence>
<organism evidence="5 6">
    <name type="scientific">Sphingobium limneticum</name>
    <dbReference type="NCBI Taxonomy" id="1007511"/>
    <lineage>
        <taxon>Bacteria</taxon>
        <taxon>Pseudomonadati</taxon>
        <taxon>Pseudomonadota</taxon>
        <taxon>Alphaproteobacteria</taxon>
        <taxon>Sphingomonadales</taxon>
        <taxon>Sphingomonadaceae</taxon>
        <taxon>Sphingobium</taxon>
    </lineage>
</organism>
<keyword evidence="2" id="KW-0472">Membrane</keyword>
<evidence type="ECO:0000256" key="2">
    <source>
        <dbReference type="SAM" id="Phobius"/>
    </source>
</evidence>
<feature type="transmembrane region" description="Helical" evidence="2">
    <location>
        <begin position="140"/>
        <end position="160"/>
    </location>
</feature>
<dbReference type="Pfam" id="PF02233">
    <property type="entry name" value="PNTB"/>
    <property type="match status" value="1"/>
</dbReference>
<evidence type="ECO:0000313" key="4">
    <source>
        <dbReference type="EMBL" id="KAA9016854.1"/>
    </source>
</evidence>
<feature type="domain" description="NADP transhydrogenase beta-like" evidence="3">
    <location>
        <begin position="42"/>
        <end position="158"/>
    </location>
</feature>
<dbReference type="AlphaFoldDB" id="A0A5J5I464"/>
<dbReference type="PANTHER" id="PTHR44758">
    <property type="entry name" value="NAD(P) TRANSHYDROGENASE SUBUNIT BETA"/>
    <property type="match status" value="1"/>
</dbReference>
<proteinExistence type="predicted"/>
<feature type="transmembrane region" description="Helical" evidence="2">
    <location>
        <begin position="167"/>
        <end position="184"/>
    </location>
</feature>
<dbReference type="EMBL" id="VYQA01000007">
    <property type="protein sequence ID" value="KAA9029833.1"/>
    <property type="molecule type" value="Genomic_DNA"/>
</dbReference>
<dbReference type="EMBL" id="VYQB01000007">
    <property type="protein sequence ID" value="KAA9016854.1"/>
    <property type="molecule type" value="Genomic_DNA"/>
</dbReference>
<evidence type="ECO:0000313" key="7">
    <source>
        <dbReference type="Proteomes" id="UP000326364"/>
    </source>
</evidence>
<feature type="transmembrane region" description="Helical" evidence="2">
    <location>
        <begin position="99"/>
        <end position="120"/>
    </location>
</feature>
<dbReference type="RefSeq" id="WP_150425767.1">
    <property type="nucleotide sequence ID" value="NZ_VYQA01000007.1"/>
</dbReference>
<feature type="transmembrane region" description="Helical" evidence="2">
    <location>
        <begin position="20"/>
        <end position="40"/>
    </location>
</feature>
<keyword evidence="2" id="KW-0812">Transmembrane</keyword>
<keyword evidence="2" id="KW-1133">Transmembrane helix</keyword>
<keyword evidence="1" id="KW-0520">NAD</keyword>
<dbReference type="PANTHER" id="PTHR44758:SF1">
    <property type="entry name" value="NAD(P) TRANSHYDROGENASE SUBUNIT BETA"/>
    <property type="match status" value="1"/>
</dbReference>
<sequence>MSAAFDPSWLGARIDGVDPSPLVAGMWLVAAALLLCGLWLRAHRVGNRLALAGGMLAVGAALYSHDVVNLPEIASALAIGGSIGLTLARRCAAHRLPWLVVVAYGLLGLAGVATSVALFLNPFAFALVDGQGHVTPAHGALLLAGVAIGGLVALGALLMLVRRTQSGLALVGSGAGWAAAALGLAMGNSALLLVGGMAGAAGLRLGWRARALGRVA</sequence>
<reference evidence="6 7" key="1">
    <citation type="submission" date="2019-09" db="EMBL/GenBank/DDBJ databases">
        <authorList>
            <person name="Feng G."/>
        </authorList>
    </citation>
    <scope>NUCLEOTIDE SEQUENCE [LARGE SCALE GENOMIC DNA]</scope>
    <source>
        <strain evidence="5 6">KACC 19283</strain>
        <strain evidence="4 7">KACC 19284</strain>
    </source>
</reference>
<evidence type="ECO:0000256" key="1">
    <source>
        <dbReference type="ARBA" id="ARBA00023027"/>
    </source>
</evidence>
<protein>
    <submittedName>
        <fullName evidence="5">NAD(P)(+) transhydrogenase (Re/Si-specific) subunit beta</fullName>
    </submittedName>
</protein>
<dbReference type="Proteomes" id="UP000325933">
    <property type="component" value="Unassembled WGS sequence"/>
</dbReference>
<evidence type="ECO:0000313" key="6">
    <source>
        <dbReference type="Proteomes" id="UP000325933"/>
    </source>
</evidence>
<feature type="transmembrane region" description="Helical" evidence="2">
    <location>
        <begin position="190"/>
        <end position="207"/>
    </location>
</feature>
<accession>A0A5J5I464</accession>
<keyword evidence="7" id="KW-1185">Reference proteome</keyword>
<dbReference type="InterPro" id="IPR034300">
    <property type="entry name" value="PNTB-like"/>
</dbReference>
<evidence type="ECO:0000259" key="3">
    <source>
        <dbReference type="Pfam" id="PF02233"/>
    </source>
</evidence>
<name>A0A5J5I464_9SPHN</name>
<comment type="caution">
    <text evidence="5">The sequence shown here is derived from an EMBL/GenBank/DDBJ whole genome shotgun (WGS) entry which is preliminary data.</text>
</comment>
<dbReference type="Proteomes" id="UP000326364">
    <property type="component" value="Unassembled WGS sequence"/>
</dbReference>